<dbReference type="Gene3D" id="1.20.900.10">
    <property type="entry name" value="Dbl homology (DH) domain"/>
    <property type="match status" value="2"/>
</dbReference>
<evidence type="ECO:0000259" key="4">
    <source>
        <dbReference type="PROSITE" id="PS50010"/>
    </source>
</evidence>
<dbReference type="GO" id="GO:0005085">
    <property type="term" value="F:guanyl-nucleotide exchange factor activity"/>
    <property type="evidence" value="ECO:0007669"/>
    <property type="project" value="InterPro"/>
</dbReference>
<feature type="region of interest" description="Disordered" evidence="3">
    <location>
        <begin position="772"/>
        <end position="805"/>
    </location>
</feature>
<evidence type="ECO:0000256" key="2">
    <source>
        <dbReference type="ARBA" id="ARBA00022490"/>
    </source>
</evidence>
<dbReference type="GO" id="GO:0035025">
    <property type="term" value="P:positive regulation of Rho protein signal transduction"/>
    <property type="evidence" value="ECO:0007669"/>
    <property type="project" value="TreeGrafter"/>
</dbReference>
<feature type="region of interest" description="Disordered" evidence="3">
    <location>
        <begin position="983"/>
        <end position="1099"/>
    </location>
</feature>
<name>A0A165ICV0_9BASI</name>
<reference evidence="5 6" key="1">
    <citation type="journal article" date="2016" name="Mol. Biol. Evol.">
        <title>Comparative Genomics of Early-Diverging Mushroom-Forming Fungi Provides Insights into the Origins of Lignocellulose Decay Capabilities.</title>
        <authorList>
            <person name="Nagy L.G."/>
            <person name="Riley R."/>
            <person name="Tritt A."/>
            <person name="Adam C."/>
            <person name="Daum C."/>
            <person name="Floudas D."/>
            <person name="Sun H."/>
            <person name="Yadav J.S."/>
            <person name="Pangilinan J."/>
            <person name="Larsson K.H."/>
            <person name="Matsuura K."/>
            <person name="Barry K."/>
            <person name="Labutti K."/>
            <person name="Kuo R."/>
            <person name="Ohm R.A."/>
            <person name="Bhattacharya S.S."/>
            <person name="Shirouzu T."/>
            <person name="Yoshinaga Y."/>
            <person name="Martin F.M."/>
            <person name="Grigoriev I.V."/>
            <person name="Hibbett D.S."/>
        </authorList>
    </citation>
    <scope>NUCLEOTIDE SEQUENCE [LARGE SCALE GENOMIC DNA]</scope>
    <source>
        <strain evidence="5 6">HHB12733</strain>
    </source>
</reference>
<comment type="subcellular location">
    <subcellularLocation>
        <location evidence="1">Cytoplasm</location>
    </subcellularLocation>
</comment>
<dbReference type="SUPFAM" id="SSF48065">
    <property type="entry name" value="DBL homology domain (DH-domain)"/>
    <property type="match status" value="1"/>
</dbReference>
<dbReference type="OrthoDB" id="1716625at2759"/>
<dbReference type="AlphaFoldDB" id="A0A165ICV0"/>
<feature type="compositionally biased region" description="Polar residues" evidence="3">
    <location>
        <begin position="259"/>
        <end position="281"/>
    </location>
</feature>
<feature type="region of interest" description="Disordered" evidence="3">
    <location>
        <begin position="415"/>
        <end position="568"/>
    </location>
</feature>
<feature type="compositionally biased region" description="Polar residues" evidence="3">
    <location>
        <begin position="437"/>
        <end position="460"/>
    </location>
</feature>
<feature type="compositionally biased region" description="Polar residues" evidence="3">
    <location>
        <begin position="186"/>
        <end position="202"/>
    </location>
</feature>
<feature type="domain" description="DH" evidence="4">
    <location>
        <begin position="307"/>
        <end position="731"/>
    </location>
</feature>
<feature type="compositionally biased region" description="Polar residues" evidence="3">
    <location>
        <begin position="1086"/>
        <end position="1097"/>
    </location>
</feature>
<dbReference type="InParanoid" id="A0A165ICV0"/>
<dbReference type="InterPro" id="IPR035899">
    <property type="entry name" value="DBL_dom_sf"/>
</dbReference>
<organism evidence="5 6">
    <name type="scientific">Calocera cornea HHB12733</name>
    <dbReference type="NCBI Taxonomy" id="1353952"/>
    <lineage>
        <taxon>Eukaryota</taxon>
        <taxon>Fungi</taxon>
        <taxon>Dikarya</taxon>
        <taxon>Basidiomycota</taxon>
        <taxon>Agaricomycotina</taxon>
        <taxon>Dacrymycetes</taxon>
        <taxon>Dacrymycetales</taxon>
        <taxon>Dacrymycetaceae</taxon>
        <taxon>Calocera</taxon>
    </lineage>
</organism>
<dbReference type="InterPro" id="IPR051480">
    <property type="entry name" value="Endocytic_GEF_Adapter"/>
</dbReference>
<dbReference type="GO" id="GO:0005737">
    <property type="term" value="C:cytoplasm"/>
    <property type="evidence" value="ECO:0007669"/>
    <property type="project" value="UniProtKB-SubCell"/>
</dbReference>
<evidence type="ECO:0000256" key="3">
    <source>
        <dbReference type="SAM" id="MobiDB-lite"/>
    </source>
</evidence>
<accession>A0A165ICV0</accession>
<sequence>MAIKALINRFNNIGRKDKDKALPDLPPAAAVSMQPSSSSSSSHPSSTSSPSAGTAGTRRELAPRRPLSTGPPQGEMMRLAPLEPLDTLLPSALLHSIPESPNTSHRTSATTTTSPRTPPAKTSPVDTRRKGVAPAPAPLQDQNGTQTNKRVAFISPPPTPGGLNTLALPPDPHSKEGKEEPRKRGNSFNGEASSRPDLSQQGRSEKGLKARTYSNPNADARAAASARGSGSRTLPSRQGVTSPTSAVRGGSSLAPPQQEPSNLAFSLRSGTPYSQHTSARSFVQAASSWSEAAEEDLVSNIGPRERTRQEVLWEIVTSEERYVQELLKMKETFIDPLLHPFAPPSSQVVPSSPLATSSGFPSLPEEPEDLYRAPSHAASSIHHPHAGSASPRESLDHLPIAARFLSSPTASPLMELEEGVQSSEDGEPADFSDFRRATSTQPQHQPQQGRSPYGQRTASGASKPPASANVGKPAAAAAAVPFPTRSHQSLPPPPRGTNAALSTISLGRNGNGRSETAQDVHPVPSTPSPQQPRTSTPASRIVRKLQKRSHSDADHPHNNGTPGISPQALPEDLRECLQVLERGILGGHVALSEMLRKRYEEQYPLVRSLADVFIQHSHILREYATYVLHLERALEQVDAFLSTDVKKKPKKQDAVEWMRISKILQRLEESAADKGETGLSICLSKPFQRLLKYPLLFQNLLYHTDPSTYEYESTLLMVAEVEEIVRSIEDEKILKEERDRTRDVFARIDGLDKVRGLAAPKPSRVLMAEKAIEPQGSTDSNGVAKDGGAGAQSQSLPSRNVKQKTSFRRLSENIMGISAPAMGSKKDLWLVTFNDVALRCQRTGVTTLPLALAQGLGPGGKSTSATELAKGKFGTTGRKANHTKPRNLYKFIKVETWAMPADPEEAKPTTVGVVSMEDITKTHAKLTQEAIADAGLADDDDGMESDESDRKSKMSFSYWGADKITVKRTPLSAASAAAKGAGKGTVARRNIAGNNARDSPANAKFGGRLRNPDHPPVTGAGGRPMSRTHGPVRRPTNASSTETRPPWGGNIGSATRVSTSTARKAQNATPTASPAARKESPVPETVRTTKISTTPSEDSGVGLYRQIIAANPSINKLNMM</sequence>
<keyword evidence="2" id="KW-0963">Cytoplasm</keyword>
<dbReference type="STRING" id="1353952.A0A165ICV0"/>
<dbReference type="Pfam" id="PF00621">
    <property type="entry name" value="RhoGEF"/>
    <property type="match status" value="1"/>
</dbReference>
<feature type="compositionally biased region" description="Polar residues" evidence="3">
    <location>
        <begin position="791"/>
        <end position="800"/>
    </location>
</feature>
<feature type="compositionally biased region" description="Low complexity" evidence="3">
    <location>
        <begin position="27"/>
        <end position="52"/>
    </location>
</feature>
<feature type="region of interest" description="Disordered" evidence="3">
    <location>
        <begin position="13"/>
        <end position="286"/>
    </location>
</feature>
<feature type="compositionally biased region" description="Polar residues" evidence="3">
    <location>
        <begin position="1052"/>
        <end position="1072"/>
    </location>
</feature>
<feature type="compositionally biased region" description="Polar residues" evidence="3">
    <location>
        <begin position="140"/>
        <end position="149"/>
    </location>
</feature>
<dbReference type="PROSITE" id="PS50010">
    <property type="entry name" value="DH_2"/>
    <property type="match status" value="1"/>
</dbReference>
<feature type="compositionally biased region" description="Low complexity" evidence="3">
    <location>
        <begin position="103"/>
        <end position="124"/>
    </location>
</feature>
<evidence type="ECO:0000313" key="5">
    <source>
        <dbReference type="EMBL" id="KZT60401.1"/>
    </source>
</evidence>
<proteinExistence type="predicted"/>
<gene>
    <name evidence="5" type="ORF">CALCODRAFT_506856</name>
</gene>
<evidence type="ECO:0000313" key="6">
    <source>
        <dbReference type="Proteomes" id="UP000076842"/>
    </source>
</evidence>
<feature type="region of interest" description="Disordered" evidence="3">
    <location>
        <begin position="344"/>
        <end position="369"/>
    </location>
</feature>
<feature type="compositionally biased region" description="Polar residues" evidence="3">
    <location>
        <begin position="499"/>
        <end position="517"/>
    </location>
</feature>
<feature type="compositionally biased region" description="Basic and acidic residues" evidence="3">
    <location>
        <begin position="172"/>
        <end position="183"/>
    </location>
</feature>
<feature type="compositionally biased region" description="Low complexity" evidence="3">
    <location>
        <begin position="220"/>
        <end position="232"/>
    </location>
</feature>
<dbReference type="SMART" id="SM00325">
    <property type="entry name" value="RhoGEF"/>
    <property type="match status" value="1"/>
</dbReference>
<dbReference type="EMBL" id="KV423931">
    <property type="protein sequence ID" value="KZT60401.1"/>
    <property type="molecule type" value="Genomic_DNA"/>
</dbReference>
<dbReference type="PANTHER" id="PTHR46006:SF7">
    <property type="entry name" value="DH DOMAIN-CONTAINING PROTEIN"/>
    <property type="match status" value="1"/>
</dbReference>
<evidence type="ECO:0000256" key="1">
    <source>
        <dbReference type="ARBA" id="ARBA00004496"/>
    </source>
</evidence>
<feature type="compositionally biased region" description="Low complexity" evidence="3">
    <location>
        <begin position="344"/>
        <end position="353"/>
    </location>
</feature>
<feature type="compositionally biased region" description="Polar residues" evidence="3">
    <location>
        <begin position="233"/>
        <end position="245"/>
    </location>
</feature>
<keyword evidence="6" id="KW-1185">Reference proteome</keyword>
<dbReference type="InterPro" id="IPR000219">
    <property type="entry name" value="DH_dom"/>
</dbReference>
<protein>
    <submittedName>
        <fullName evidence="5">Dbl homology domain-containing protein</fullName>
    </submittedName>
</protein>
<dbReference type="Proteomes" id="UP000076842">
    <property type="component" value="Unassembled WGS sequence"/>
</dbReference>
<dbReference type="PANTHER" id="PTHR46006">
    <property type="entry name" value="RHO GUANINE NUCLEOTIDE EXCHANGE FACTOR AT 64C, ISOFORM A"/>
    <property type="match status" value="1"/>
</dbReference>